<reference evidence="1" key="1">
    <citation type="submission" date="2021-06" db="EMBL/GenBank/DDBJ databases">
        <authorList>
            <person name="Kallberg Y."/>
            <person name="Tangrot J."/>
            <person name="Rosling A."/>
        </authorList>
    </citation>
    <scope>NUCLEOTIDE SEQUENCE</scope>
    <source>
        <strain evidence="1">AU212A</strain>
    </source>
</reference>
<accession>A0ACA9M5X2</accession>
<keyword evidence="2" id="KW-1185">Reference proteome</keyword>
<gene>
    <name evidence="1" type="ORF">SCALOS_LOCUS5856</name>
</gene>
<dbReference type="EMBL" id="CAJVPM010010245">
    <property type="protein sequence ID" value="CAG8571188.1"/>
    <property type="molecule type" value="Genomic_DNA"/>
</dbReference>
<proteinExistence type="predicted"/>
<name>A0ACA9M5X2_9GLOM</name>
<evidence type="ECO:0000313" key="1">
    <source>
        <dbReference type="EMBL" id="CAG8571188.1"/>
    </source>
</evidence>
<comment type="caution">
    <text evidence="1">The sequence shown here is derived from an EMBL/GenBank/DDBJ whole genome shotgun (WGS) entry which is preliminary data.</text>
</comment>
<feature type="non-terminal residue" evidence="1">
    <location>
        <position position="1"/>
    </location>
</feature>
<protein>
    <submittedName>
        <fullName evidence="1">7442_t:CDS:1</fullName>
    </submittedName>
</protein>
<sequence length="345" mass="36904">NHPVTHPTNHPVTHPTNQPAAHQTNQPATHPTNQPVTHSTNQPATHSTNQPATHSTNQPATHSTNQPADNTNAHSAGGDQTSTTDPSHKIGGGNQTSTTDPSHKIGGDQTSTTDHSHKIGGGPPTDNSPHQAGKGVTPIDTKGVYTTPHVQFPSFYDFMFYTQSIIATGWLSLNLTSEYRRFTSTFSWACGQGFINFDILTSTANNLRSSICNIINVMNVPSVPGACVDQKNGYMLPPVGSDSSLIFGSTFPTNSTQSIHSPNGFDSYAQLIGVPVEDLPFISMIGFLVIIGIAITTVLLSTGIALILLKYKYKQNPPVSLENLRDNSHLILHGGVLRVVNIYAS</sequence>
<organism evidence="1 2">
    <name type="scientific">Scutellospora calospora</name>
    <dbReference type="NCBI Taxonomy" id="85575"/>
    <lineage>
        <taxon>Eukaryota</taxon>
        <taxon>Fungi</taxon>
        <taxon>Fungi incertae sedis</taxon>
        <taxon>Mucoromycota</taxon>
        <taxon>Glomeromycotina</taxon>
        <taxon>Glomeromycetes</taxon>
        <taxon>Diversisporales</taxon>
        <taxon>Gigasporaceae</taxon>
        <taxon>Scutellospora</taxon>
    </lineage>
</organism>
<evidence type="ECO:0000313" key="2">
    <source>
        <dbReference type="Proteomes" id="UP000789860"/>
    </source>
</evidence>
<dbReference type="Proteomes" id="UP000789860">
    <property type="component" value="Unassembled WGS sequence"/>
</dbReference>